<dbReference type="EC" id="3.2.2.1" evidence="4"/>
<proteinExistence type="predicted"/>
<dbReference type="AlphaFoldDB" id="A0A2N5N194"/>
<evidence type="ECO:0000313" key="4">
    <source>
        <dbReference type="EMBL" id="PLT44100.1"/>
    </source>
</evidence>
<evidence type="ECO:0000313" key="5">
    <source>
        <dbReference type="Proteomes" id="UP000234789"/>
    </source>
</evidence>
<evidence type="ECO:0000256" key="1">
    <source>
        <dbReference type="ARBA" id="ARBA00022801"/>
    </source>
</evidence>
<dbReference type="Pfam" id="PF01156">
    <property type="entry name" value="IU_nuc_hydro"/>
    <property type="match status" value="1"/>
</dbReference>
<evidence type="ECO:0000259" key="3">
    <source>
        <dbReference type="Pfam" id="PF01156"/>
    </source>
</evidence>
<reference evidence="4 5" key="1">
    <citation type="submission" date="2017-05" db="EMBL/GenBank/DDBJ databases">
        <title>Functional genome analysis of Paenibacillus pasadenensis strain R16: insights on endophytic life style and antifungal activity.</title>
        <authorList>
            <person name="Passera A."/>
            <person name="Marcolungo L."/>
            <person name="Casati P."/>
            <person name="Brasca M."/>
            <person name="Quaglino F."/>
            <person name="Delledonne M."/>
        </authorList>
    </citation>
    <scope>NUCLEOTIDE SEQUENCE [LARGE SCALE GENOMIC DNA]</scope>
    <source>
        <strain evidence="4 5">R16</strain>
    </source>
</reference>
<dbReference type="Proteomes" id="UP000234789">
    <property type="component" value="Unassembled WGS sequence"/>
</dbReference>
<dbReference type="GO" id="GO:0008477">
    <property type="term" value="F:purine nucleosidase activity"/>
    <property type="evidence" value="ECO:0007669"/>
    <property type="project" value="UniProtKB-EC"/>
</dbReference>
<dbReference type="Gene3D" id="3.90.245.10">
    <property type="entry name" value="Ribonucleoside hydrolase-like"/>
    <property type="match status" value="1"/>
</dbReference>
<gene>
    <name evidence="4" type="ORF">B8V81_2531</name>
</gene>
<dbReference type="CDD" id="cd02650">
    <property type="entry name" value="nuc_hydro_CaPnhB"/>
    <property type="match status" value="1"/>
</dbReference>
<name>A0A2N5N194_9BACL</name>
<dbReference type="SUPFAM" id="SSF53590">
    <property type="entry name" value="Nucleoside hydrolase"/>
    <property type="match status" value="1"/>
</dbReference>
<keyword evidence="5" id="KW-1185">Reference proteome</keyword>
<dbReference type="GO" id="GO:0005829">
    <property type="term" value="C:cytosol"/>
    <property type="evidence" value="ECO:0007669"/>
    <property type="project" value="TreeGrafter"/>
</dbReference>
<keyword evidence="1 4" id="KW-0378">Hydrolase</keyword>
<comment type="caution">
    <text evidence="4">The sequence shown here is derived from an EMBL/GenBank/DDBJ whole genome shotgun (WGS) entry which is preliminary data.</text>
</comment>
<dbReference type="PANTHER" id="PTHR12304:SF4">
    <property type="entry name" value="URIDINE NUCLEOSIDASE"/>
    <property type="match status" value="1"/>
</dbReference>
<dbReference type="InterPro" id="IPR036452">
    <property type="entry name" value="Ribo_hydro-like"/>
</dbReference>
<dbReference type="EMBL" id="NFEZ01000004">
    <property type="protein sequence ID" value="PLT44100.1"/>
    <property type="molecule type" value="Genomic_DNA"/>
</dbReference>
<dbReference type="InterPro" id="IPR001910">
    <property type="entry name" value="Inosine/uridine_hydrolase_dom"/>
</dbReference>
<organism evidence="4 5">
    <name type="scientific">Paenibacillus pasadenensis</name>
    <dbReference type="NCBI Taxonomy" id="217090"/>
    <lineage>
        <taxon>Bacteria</taxon>
        <taxon>Bacillati</taxon>
        <taxon>Bacillota</taxon>
        <taxon>Bacilli</taxon>
        <taxon>Bacillales</taxon>
        <taxon>Paenibacillaceae</taxon>
        <taxon>Paenibacillus</taxon>
    </lineage>
</organism>
<feature type="domain" description="Inosine/uridine-preferring nucleoside hydrolase" evidence="3">
    <location>
        <begin position="21"/>
        <end position="323"/>
    </location>
</feature>
<protein>
    <submittedName>
        <fullName evidence="4">Inosine-uridine preferring nucleoside hydrolase</fullName>
        <ecNumber evidence="4">3.2.2.1</ecNumber>
    </submittedName>
</protein>
<dbReference type="InterPro" id="IPR023186">
    <property type="entry name" value="IUNH"/>
</dbReference>
<evidence type="ECO:0000256" key="2">
    <source>
        <dbReference type="ARBA" id="ARBA00023295"/>
    </source>
</evidence>
<dbReference type="GO" id="GO:0006152">
    <property type="term" value="P:purine nucleoside catabolic process"/>
    <property type="evidence" value="ECO:0007669"/>
    <property type="project" value="TreeGrafter"/>
</dbReference>
<dbReference type="RefSeq" id="WP_228551244.1">
    <property type="nucleotide sequence ID" value="NZ_BIMM01000085.1"/>
</dbReference>
<accession>A0A2N5N194</accession>
<keyword evidence="2 4" id="KW-0326">Glycosidase</keyword>
<dbReference type="PANTHER" id="PTHR12304">
    <property type="entry name" value="INOSINE-URIDINE PREFERRING NUCLEOSIDE HYDROLASE"/>
    <property type="match status" value="1"/>
</dbReference>
<sequence>MNPMNLSESNFNRTHPRPLPMIIDADTGIDDALAILYAVKSPLISLEAIGTCFGNIGVEQATDNTLRLLKLAGAEGRVPVYAGADKALAREFPGAKSDVHGENGIGGAVLPPSSQQAEAEHAADYYVRIANERPGELTLVLTGRMTNLALALQKDPGIASKLRSVVVMGGAALVPGNITPAAEANFWGDPEAAQVLFAAGLPLTVVGLDVTLQTLLTRDDLDRLERQGGEEGLPVARFLHDCFGIYFDFYGRVNDFKDSCPLHDPLAVIAAVRPELVTSRTLLASIACGDPLTAGMVVTDRRVKPSVGHPVSFALEVDAPAVVEELLSVFKASDPVQ</sequence>